<evidence type="ECO:0000313" key="2">
    <source>
        <dbReference type="Proteomes" id="UP000006443"/>
    </source>
</evidence>
<dbReference type="PANTHER" id="PTHR38468">
    <property type="entry name" value="SLL0939 PROTEIN"/>
    <property type="match status" value="1"/>
</dbReference>
<name>C0GHE0_DETAL</name>
<accession>C0GHE0</accession>
<organism evidence="1 2">
    <name type="scientific">Dethiobacter alkaliphilus AHT 1</name>
    <dbReference type="NCBI Taxonomy" id="555088"/>
    <lineage>
        <taxon>Bacteria</taxon>
        <taxon>Bacillati</taxon>
        <taxon>Bacillota</taxon>
        <taxon>Dethiobacteria</taxon>
        <taxon>Dethiobacterales</taxon>
        <taxon>Dethiobacteraceae</taxon>
        <taxon>Dethiobacter</taxon>
    </lineage>
</organism>
<comment type="caution">
    <text evidence="1">The sequence shown here is derived from an EMBL/GenBank/DDBJ whole genome shotgun (WGS) entry which is preliminary data.</text>
</comment>
<dbReference type="RefSeq" id="WP_008516899.1">
    <property type="nucleotide sequence ID" value="NZ_ACJM01000009.1"/>
</dbReference>
<dbReference type="eggNOG" id="COG4828">
    <property type="taxonomic scope" value="Bacteria"/>
</dbReference>
<dbReference type="InterPro" id="IPR012427">
    <property type="entry name" value="DUF1622"/>
</dbReference>
<dbReference type="EMBL" id="ACJM01000009">
    <property type="protein sequence ID" value="EEG77146.1"/>
    <property type="molecule type" value="Genomic_DNA"/>
</dbReference>
<dbReference type="STRING" id="555088.DealDRAFT_1899"/>
<keyword evidence="2" id="KW-1185">Reference proteome</keyword>
<evidence type="ECO:0000313" key="1">
    <source>
        <dbReference type="EMBL" id="EEG77146.1"/>
    </source>
</evidence>
<dbReference type="Pfam" id="PF07784">
    <property type="entry name" value="DUF1622"/>
    <property type="match status" value="1"/>
</dbReference>
<proteinExistence type="predicted"/>
<sequence>MDFIHLMEEMLTDVTLVLVHMLEIFGAIIILYAGTGTFLRFLQKSKDGREARLDFARYLVFGLEFKLAGEILRTMVVRTFNEIAILGAVILLRAALNFIIHWEIRQEQQEHD</sequence>
<dbReference type="Proteomes" id="UP000006443">
    <property type="component" value="Unassembled WGS sequence"/>
</dbReference>
<dbReference type="AlphaFoldDB" id="C0GHE0"/>
<gene>
    <name evidence="1" type="ORF">DealDRAFT_1899</name>
</gene>
<dbReference type="PANTHER" id="PTHR38468:SF1">
    <property type="entry name" value="SLL0939 PROTEIN"/>
    <property type="match status" value="1"/>
</dbReference>
<protein>
    <recommendedName>
        <fullName evidence="3">DUF1622 domain-containing protein</fullName>
    </recommendedName>
</protein>
<reference evidence="1 2" key="1">
    <citation type="submission" date="2009-02" db="EMBL/GenBank/DDBJ databases">
        <title>Sequencing of the draft genome and assembly of Dethiobacter alkaliphilus AHT 1.</title>
        <authorList>
            <consortium name="US DOE Joint Genome Institute (JGI-PGF)"/>
            <person name="Lucas S."/>
            <person name="Copeland A."/>
            <person name="Lapidus A."/>
            <person name="Glavina del Rio T."/>
            <person name="Dalin E."/>
            <person name="Tice H."/>
            <person name="Bruce D."/>
            <person name="Goodwin L."/>
            <person name="Pitluck S."/>
            <person name="Larimer F."/>
            <person name="Land M.L."/>
            <person name="Hauser L."/>
            <person name="Muyzer G."/>
        </authorList>
    </citation>
    <scope>NUCLEOTIDE SEQUENCE [LARGE SCALE GENOMIC DNA]</scope>
    <source>
        <strain evidence="1 2">AHT 1</strain>
    </source>
</reference>
<evidence type="ECO:0008006" key="3">
    <source>
        <dbReference type="Google" id="ProtNLM"/>
    </source>
</evidence>